<reference evidence="1 2" key="1">
    <citation type="journal article" date="2024" name="Plant Biotechnol. J.">
        <title>Dendrobium thyrsiflorum genome and its molecular insights into genes involved in important horticultural traits.</title>
        <authorList>
            <person name="Chen B."/>
            <person name="Wang J.Y."/>
            <person name="Zheng P.J."/>
            <person name="Li K.L."/>
            <person name="Liang Y.M."/>
            <person name="Chen X.F."/>
            <person name="Zhang C."/>
            <person name="Zhao X."/>
            <person name="He X."/>
            <person name="Zhang G.Q."/>
            <person name="Liu Z.J."/>
            <person name="Xu Q."/>
        </authorList>
    </citation>
    <scope>NUCLEOTIDE SEQUENCE [LARGE SCALE GENOMIC DNA]</scope>
    <source>
        <strain evidence="1">GZMU011</strain>
    </source>
</reference>
<evidence type="ECO:0000313" key="1">
    <source>
        <dbReference type="EMBL" id="KAL0926080.1"/>
    </source>
</evidence>
<name>A0ABD0VM32_DENTH</name>
<sequence>MVPDTNVNGNSCDSAPISEYVNHVGISTITLNGLSAIEVSELVGYSIHTVMIESRDITNKVPIVNILISPIFYEALLHLGLGKSTLALINLVDQSDWLNSSESLANWRIEAPGNCSQEDLELSVMQIDKGFSSMMIGAEFIEDFAWALF</sequence>
<dbReference type="EMBL" id="JANQDX010000004">
    <property type="protein sequence ID" value="KAL0926080.1"/>
    <property type="molecule type" value="Genomic_DNA"/>
</dbReference>
<keyword evidence="2" id="KW-1185">Reference proteome</keyword>
<comment type="caution">
    <text evidence="1">The sequence shown here is derived from an EMBL/GenBank/DDBJ whole genome shotgun (WGS) entry which is preliminary data.</text>
</comment>
<organism evidence="1 2">
    <name type="scientific">Dendrobium thyrsiflorum</name>
    <name type="common">Pinecone-like raceme dendrobium</name>
    <name type="synonym">Orchid</name>
    <dbReference type="NCBI Taxonomy" id="117978"/>
    <lineage>
        <taxon>Eukaryota</taxon>
        <taxon>Viridiplantae</taxon>
        <taxon>Streptophyta</taxon>
        <taxon>Embryophyta</taxon>
        <taxon>Tracheophyta</taxon>
        <taxon>Spermatophyta</taxon>
        <taxon>Magnoliopsida</taxon>
        <taxon>Liliopsida</taxon>
        <taxon>Asparagales</taxon>
        <taxon>Orchidaceae</taxon>
        <taxon>Epidendroideae</taxon>
        <taxon>Malaxideae</taxon>
        <taxon>Dendrobiinae</taxon>
        <taxon>Dendrobium</taxon>
    </lineage>
</organism>
<evidence type="ECO:0000313" key="2">
    <source>
        <dbReference type="Proteomes" id="UP001552299"/>
    </source>
</evidence>
<dbReference type="AlphaFoldDB" id="A0ABD0VM32"/>
<accession>A0ABD0VM32</accession>
<proteinExistence type="predicted"/>
<protein>
    <submittedName>
        <fullName evidence="1">Uncharacterized protein</fullName>
    </submittedName>
</protein>
<gene>
    <name evidence="1" type="ORF">M5K25_004466</name>
</gene>
<dbReference type="Proteomes" id="UP001552299">
    <property type="component" value="Unassembled WGS sequence"/>
</dbReference>